<dbReference type="AlphaFoldDB" id="A0A0N4ZR29"/>
<name>A0A0N4ZR29_PARTI</name>
<evidence type="ECO:0000313" key="2">
    <source>
        <dbReference type="WBParaSite" id="PTRK_0001096900.1"/>
    </source>
</evidence>
<keyword evidence="1" id="KW-1185">Reference proteome</keyword>
<evidence type="ECO:0000313" key="1">
    <source>
        <dbReference type="Proteomes" id="UP000038045"/>
    </source>
</evidence>
<dbReference type="STRING" id="131310.A0A0N4ZR29"/>
<protein>
    <submittedName>
        <fullName evidence="2">Hexosyltransferase</fullName>
    </submittedName>
</protein>
<organism evidence="1 2">
    <name type="scientific">Parastrongyloides trichosuri</name>
    <name type="common">Possum-specific nematode worm</name>
    <dbReference type="NCBI Taxonomy" id="131310"/>
    <lineage>
        <taxon>Eukaryota</taxon>
        <taxon>Metazoa</taxon>
        <taxon>Ecdysozoa</taxon>
        <taxon>Nematoda</taxon>
        <taxon>Chromadorea</taxon>
        <taxon>Rhabditida</taxon>
        <taxon>Tylenchina</taxon>
        <taxon>Panagrolaimomorpha</taxon>
        <taxon>Strongyloidoidea</taxon>
        <taxon>Strongyloididae</taxon>
        <taxon>Parastrongyloides</taxon>
    </lineage>
</organism>
<proteinExistence type="predicted"/>
<sequence length="177" mass="21444">MIETTNSRHYLDGNMYVISKAIVRLIVEKLFNDPRYCKQLDMRFDDVEIGRCYLKKDEKNNHIIYRNKKKFLFVPIEPRKLLFPIVLKIFEINYFDKKNGFSNNDELTEFPVTFESLPNDMMYGLEYLFNYIAFMNDKFILNSKIDFGNLNYTEEVKRKYEIVKKFYNTYFSNGHIH</sequence>
<reference evidence="2" key="1">
    <citation type="submission" date="2017-02" db="UniProtKB">
        <authorList>
            <consortium name="WormBaseParasite"/>
        </authorList>
    </citation>
    <scope>IDENTIFICATION</scope>
</reference>
<dbReference type="Proteomes" id="UP000038045">
    <property type="component" value="Unplaced"/>
</dbReference>
<dbReference type="WBParaSite" id="PTRK_0001096900.1">
    <property type="protein sequence ID" value="PTRK_0001096900.1"/>
    <property type="gene ID" value="PTRK_0001096900"/>
</dbReference>
<accession>A0A0N4ZR29</accession>